<dbReference type="HOGENOM" id="CLU_1517966_0_0_1"/>
<feature type="signal peptide" evidence="2">
    <location>
        <begin position="1"/>
        <end position="19"/>
    </location>
</feature>
<gene>
    <name evidence="3" type="ORF">GALMADRAFT_240169</name>
</gene>
<evidence type="ECO:0000256" key="1">
    <source>
        <dbReference type="SAM" id="MobiDB-lite"/>
    </source>
</evidence>
<reference evidence="4" key="1">
    <citation type="journal article" date="2014" name="Proc. Natl. Acad. Sci. U.S.A.">
        <title>Extensive sampling of basidiomycete genomes demonstrates inadequacy of the white-rot/brown-rot paradigm for wood decay fungi.</title>
        <authorList>
            <person name="Riley R."/>
            <person name="Salamov A.A."/>
            <person name="Brown D.W."/>
            <person name="Nagy L.G."/>
            <person name="Floudas D."/>
            <person name="Held B.W."/>
            <person name="Levasseur A."/>
            <person name="Lombard V."/>
            <person name="Morin E."/>
            <person name="Otillar R."/>
            <person name="Lindquist E.A."/>
            <person name="Sun H."/>
            <person name="LaButti K.M."/>
            <person name="Schmutz J."/>
            <person name="Jabbour D."/>
            <person name="Luo H."/>
            <person name="Baker S.E."/>
            <person name="Pisabarro A.G."/>
            <person name="Walton J.D."/>
            <person name="Blanchette R.A."/>
            <person name="Henrissat B."/>
            <person name="Martin F."/>
            <person name="Cullen D."/>
            <person name="Hibbett D.S."/>
            <person name="Grigoriev I.V."/>
        </authorList>
    </citation>
    <scope>NUCLEOTIDE SEQUENCE [LARGE SCALE GENOMIC DNA]</scope>
    <source>
        <strain evidence="4">CBS 339.88</strain>
    </source>
</reference>
<dbReference type="OrthoDB" id="3032154at2759"/>
<evidence type="ECO:0000313" key="3">
    <source>
        <dbReference type="EMBL" id="KDR81891.1"/>
    </source>
</evidence>
<keyword evidence="4" id="KW-1185">Reference proteome</keyword>
<accession>A0A067TFG9</accession>
<organism evidence="3 4">
    <name type="scientific">Galerina marginata (strain CBS 339.88)</name>
    <dbReference type="NCBI Taxonomy" id="685588"/>
    <lineage>
        <taxon>Eukaryota</taxon>
        <taxon>Fungi</taxon>
        <taxon>Dikarya</taxon>
        <taxon>Basidiomycota</taxon>
        <taxon>Agaricomycotina</taxon>
        <taxon>Agaricomycetes</taxon>
        <taxon>Agaricomycetidae</taxon>
        <taxon>Agaricales</taxon>
        <taxon>Agaricineae</taxon>
        <taxon>Strophariaceae</taxon>
        <taxon>Galerina</taxon>
    </lineage>
</organism>
<dbReference type="Proteomes" id="UP000027222">
    <property type="component" value="Unassembled WGS sequence"/>
</dbReference>
<evidence type="ECO:0000313" key="4">
    <source>
        <dbReference type="Proteomes" id="UP000027222"/>
    </source>
</evidence>
<proteinExistence type="predicted"/>
<evidence type="ECO:0000256" key="2">
    <source>
        <dbReference type="SAM" id="SignalP"/>
    </source>
</evidence>
<dbReference type="EMBL" id="KL142370">
    <property type="protein sequence ID" value="KDR81891.1"/>
    <property type="molecule type" value="Genomic_DNA"/>
</dbReference>
<dbReference type="AlphaFoldDB" id="A0A067TFG9"/>
<keyword evidence="2" id="KW-0732">Signal</keyword>
<sequence length="177" mass="20013">MKFTSLLSVISVIGAGVMAQDIFDVDELVTREYESHDLVVRAMHNLKRHTEDHIELLTRAVEELDNALYARWGSGKYVIDDNTYHRSVKPILISTFSGKPGFKGLCGSNPDFHVERDGTVYPTAVDKKAKQAGKCTKSKYNENMHDTLIRYIAPPSRSPSPAGRHRRSEFEDFDLLD</sequence>
<protein>
    <submittedName>
        <fullName evidence="3">Uncharacterized protein</fullName>
    </submittedName>
</protein>
<feature type="chain" id="PRO_5001646827" evidence="2">
    <location>
        <begin position="20"/>
        <end position="177"/>
    </location>
</feature>
<feature type="region of interest" description="Disordered" evidence="1">
    <location>
        <begin position="154"/>
        <end position="177"/>
    </location>
</feature>
<name>A0A067TFG9_GALM3</name>